<dbReference type="InterPro" id="IPR003006">
    <property type="entry name" value="Ig/MHC_CS"/>
</dbReference>
<dbReference type="InterPro" id="IPR003597">
    <property type="entry name" value="Ig_C1-set"/>
</dbReference>
<feature type="domain" description="Ig-like" evidence="2">
    <location>
        <begin position="277"/>
        <end position="372"/>
    </location>
</feature>
<evidence type="ECO:0000313" key="3">
    <source>
        <dbReference type="EMBL" id="KAJ8283269.1"/>
    </source>
</evidence>
<dbReference type="Pfam" id="PF07654">
    <property type="entry name" value="C1-set"/>
    <property type="match status" value="3"/>
</dbReference>
<dbReference type="AlphaFoldDB" id="A0A9Q1DXB1"/>
<dbReference type="PROSITE" id="PS00290">
    <property type="entry name" value="IG_MHC"/>
    <property type="match status" value="1"/>
</dbReference>
<keyword evidence="4" id="KW-1185">Reference proteome</keyword>
<sequence length="397" mass="43822">MAKNFLPDDLTITWSQVGGGDLGGRFLQYPSVRDNDKFTAVSHLQVKQSDWNNEKAYQCSAAVPGVPTKEATVQKPKVVIKSAALYLMIPTEDQLKHNKTASFACFASEFSPKELTFTWSKNGKKLTGDITTLPVVEISGNFSASTFLHLSENQWKSGDNVSCAIKHQGGDFVRTAIYKNPSSDCGGIPVQVTIPEPSTTELFLHGRVELKCQITGELGVVSDVDKDVENSRIVTLLAKKDDWANGTKYTCIVMHDCSGPPISTPYSRDIGREMQRPTVFIMIPTERASTRKVTLVCYAKGFYPKEVLFSWFADDVSMDRPKFQTSKAVEMDSLYSAYSQLSVSIEDWEKGTVYGCAVHHESVSNNENRAVVRTIDSISQKASTVSFDMCRSGNSPA</sequence>
<proteinExistence type="predicted"/>
<dbReference type="PANTHER" id="PTHR23411">
    <property type="entry name" value="TAPASIN"/>
    <property type="match status" value="1"/>
</dbReference>
<gene>
    <name evidence="3" type="ORF">COCON_G00021190</name>
</gene>
<dbReference type="OrthoDB" id="9945861at2759"/>
<feature type="domain" description="Ig-like" evidence="2">
    <location>
        <begin position="76"/>
        <end position="167"/>
    </location>
</feature>
<reference evidence="3" key="1">
    <citation type="journal article" date="2023" name="Science">
        <title>Genome structures resolve the early diversification of teleost fishes.</title>
        <authorList>
            <person name="Parey E."/>
            <person name="Louis A."/>
            <person name="Montfort J."/>
            <person name="Bouchez O."/>
            <person name="Roques C."/>
            <person name="Iampietro C."/>
            <person name="Lluch J."/>
            <person name="Castinel A."/>
            <person name="Donnadieu C."/>
            <person name="Desvignes T."/>
            <person name="Floi Bucao C."/>
            <person name="Jouanno E."/>
            <person name="Wen M."/>
            <person name="Mejri S."/>
            <person name="Dirks R."/>
            <person name="Jansen H."/>
            <person name="Henkel C."/>
            <person name="Chen W.J."/>
            <person name="Zahm M."/>
            <person name="Cabau C."/>
            <person name="Klopp C."/>
            <person name="Thompson A.W."/>
            <person name="Robinson-Rechavi M."/>
            <person name="Braasch I."/>
            <person name="Lecointre G."/>
            <person name="Bobe J."/>
            <person name="Postlethwait J.H."/>
            <person name="Berthelot C."/>
            <person name="Roest Crollius H."/>
            <person name="Guiguen Y."/>
        </authorList>
    </citation>
    <scope>NUCLEOTIDE SEQUENCE</scope>
    <source>
        <strain evidence="3">Concon-B</strain>
    </source>
</reference>
<dbReference type="Proteomes" id="UP001152803">
    <property type="component" value="Unassembled WGS sequence"/>
</dbReference>
<accession>A0A9Q1DXB1</accession>
<dbReference type="InterPro" id="IPR036179">
    <property type="entry name" value="Ig-like_dom_sf"/>
</dbReference>
<evidence type="ECO:0000256" key="1">
    <source>
        <dbReference type="ARBA" id="ARBA00023319"/>
    </source>
</evidence>
<keyword evidence="1" id="KW-0393">Immunoglobulin domain</keyword>
<evidence type="ECO:0000313" key="4">
    <source>
        <dbReference type="Proteomes" id="UP001152803"/>
    </source>
</evidence>
<feature type="domain" description="Ig-like" evidence="2">
    <location>
        <begin position="1"/>
        <end position="74"/>
    </location>
</feature>
<evidence type="ECO:0000259" key="2">
    <source>
        <dbReference type="PROSITE" id="PS50835"/>
    </source>
</evidence>
<dbReference type="FunFam" id="2.60.40.10:FF:000463">
    <property type="entry name" value="Immunoglobulin heavy constant gamma 1"/>
    <property type="match status" value="1"/>
</dbReference>
<dbReference type="InterPro" id="IPR013783">
    <property type="entry name" value="Ig-like_fold"/>
</dbReference>
<comment type="caution">
    <text evidence="3">The sequence shown here is derived from an EMBL/GenBank/DDBJ whole genome shotgun (WGS) entry which is preliminary data.</text>
</comment>
<dbReference type="PROSITE" id="PS50835">
    <property type="entry name" value="IG_LIKE"/>
    <property type="match status" value="3"/>
</dbReference>
<dbReference type="InterPro" id="IPR050380">
    <property type="entry name" value="Immune_Resp_Modulators"/>
</dbReference>
<dbReference type="InterPro" id="IPR007110">
    <property type="entry name" value="Ig-like_dom"/>
</dbReference>
<dbReference type="EMBL" id="JAFJMO010000002">
    <property type="protein sequence ID" value="KAJ8283269.1"/>
    <property type="molecule type" value="Genomic_DNA"/>
</dbReference>
<dbReference type="Gene3D" id="2.60.40.10">
    <property type="entry name" value="Immunoglobulins"/>
    <property type="match status" value="3"/>
</dbReference>
<dbReference type="SUPFAM" id="SSF48726">
    <property type="entry name" value="Immunoglobulin"/>
    <property type="match status" value="4"/>
</dbReference>
<dbReference type="SMART" id="SM00407">
    <property type="entry name" value="IGc1"/>
    <property type="match status" value="3"/>
</dbReference>
<organism evidence="3 4">
    <name type="scientific">Conger conger</name>
    <name type="common">Conger eel</name>
    <name type="synonym">Muraena conger</name>
    <dbReference type="NCBI Taxonomy" id="82655"/>
    <lineage>
        <taxon>Eukaryota</taxon>
        <taxon>Metazoa</taxon>
        <taxon>Chordata</taxon>
        <taxon>Craniata</taxon>
        <taxon>Vertebrata</taxon>
        <taxon>Euteleostomi</taxon>
        <taxon>Actinopterygii</taxon>
        <taxon>Neopterygii</taxon>
        <taxon>Teleostei</taxon>
        <taxon>Anguilliformes</taxon>
        <taxon>Congridae</taxon>
        <taxon>Conger</taxon>
    </lineage>
</organism>
<name>A0A9Q1DXB1_CONCO</name>
<protein>
    <recommendedName>
        <fullName evidence="2">Ig-like domain-containing protein</fullName>
    </recommendedName>
</protein>